<dbReference type="EMBL" id="CAXLJM020000164">
    <property type="protein sequence ID" value="CAL8146343.1"/>
    <property type="molecule type" value="Genomic_DNA"/>
</dbReference>
<protein>
    <submittedName>
        <fullName evidence="1">Uncharacterized protein</fullName>
    </submittedName>
</protein>
<accession>A0ABP1S7P5</accession>
<proteinExistence type="predicted"/>
<evidence type="ECO:0000313" key="1">
    <source>
        <dbReference type="EMBL" id="CAL8146343.1"/>
    </source>
</evidence>
<dbReference type="Proteomes" id="UP001642540">
    <property type="component" value="Unassembled WGS sequence"/>
</dbReference>
<keyword evidence="2" id="KW-1185">Reference proteome</keyword>
<reference evidence="1 2" key="1">
    <citation type="submission" date="2024-08" db="EMBL/GenBank/DDBJ databases">
        <authorList>
            <person name="Cucini C."/>
            <person name="Frati F."/>
        </authorList>
    </citation>
    <scope>NUCLEOTIDE SEQUENCE [LARGE SCALE GENOMIC DNA]</scope>
</reference>
<sequence length="154" mass="17771">MGPFVILRESTLIITALGTLNVFPASQSTDPSIYVSESSADDKTRDEVPRIQSYLQGERSVVDLPWCKPRERERPVHFVGNNLEDYECPTCADLPTMERPYVWYKKGFLQKKHSLPLCVNDLVRNVRKNRVRKTDFPFFSLSQHSYIPCTMVSE</sequence>
<organism evidence="1 2">
    <name type="scientific">Orchesella dallaii</name>
    <dbReference type="NCBI Taxonomy" id="48710"/>
    <lineage>
        <taxon>Eukaryota</taxon>
        <taxon>Metazoa</taxon>
        <taxon>Ecdysozoa</taxon>
        <taxon>Arthropoda</taxon>
        <taxon>Hexapoda</taxon>
        <taxon>Collembola</taxon>
        <taxon>Entomobryomorpha</taxon>
        <taxon>Entomobryoidea</taxon>
        <taxon>Orchesellidae</taxon>
        <taxon>Orchesellinae</taxon>
        <taxon>Orchesella</taxon>
    </lineage>
</organism>
<name>A0ABP1S7P5_9HEXA</name>
<comment type="caution">
    <text evidence="1">The sequence shown here is derived from an EMBL/GenBank/DDBJ whole genome shotgun (WGS) entry which is preliminary data.</text>
</comment>
<evidence type="ECO:0000313" key="2">
    <source>
        <dbReference type="Proteomes" id="UP001642540"/>
    </source>
</evidence>
<gene>
    <name evidence="1" type="ORF">ODALV1_LOCUS30784</name>
</gene>